<evidence type="ECO:0000313" key="3">
    <source>
        <dbReference type="Proteomes" id="UP001595583"/>
    </source>
</evidence>
<keyword evidence="1" id="KW-1133">Transmembrane helix</keyword>
<dbReference type="PROSITE" id="PS51257">
    <property type="entry name" value="PROKAR_LIPOPROTEIN"/>
    <property type="match status" value="1"/>
</dbReference>
<evidence type="ECO:0000313" key="2">
    <source>
        <dbReference type="EMBL" id="MFC3209141.1"/>
    </source>
</evidence>
<dbReference type="EMBL" id="JBHRTK010000031">
    <property type="protein sequence ID" value="MFC3209141.1"/>
    <property type="molecule type" value="Genomic_DNA"/>
</dbReference>
<name>A0ABV7KJ40_9HYPH</name>
<keyword evidence="3" id="KW-1185">Reference proteome</keyword>
<accession>A0ABV7KJ40</accession>
<evidence type="ECO:0000256" key="1">
    <source>
        <dbReference type="SAM" id="Phobius"/>
    </source>
</evidence>
<evidence type="ECO:0008006" key="4">
    <source>
        <dbReference type="Google" id="ProtNLM"/>
    </source>
</evidence>
<organism evidence="2 3">
    <name type="scientific">Aquamicrobium soli</name>
    <dbReference type="NCBI Taxonomy" id="1811518"/>
    <lineage>
        <taxon>Bacteria</taxon>
        <taxon>Pseudomonadati</taxon>
        <taxon>Pseudomonadota</taxon>
        <taxon>Alphaproteobacteria</taxon>
        <taxon>Hyphomicrobiales</taxon>
        <taxon>Phyllobacteriaceae</taxon>
        <taxon>Aquamicrobium</taxon>
    </lineage>
</organism>
<gene>
    <name evidence="2" type="ORF">ACFOHJ_23250</name>
</gene>
<dbReference type="Proteomes" id="UP001595583">
    <property type="component" value="Unassembled WGS sequence"/>
</dbReference>
<protein>
    <recommendedName>
        <fullName evidence="4">Lipoprotein</fullName>
    </recommendedName>
</protein>
<keyword evidence="1" id="KW-0472">Membrane</keyword>
<feature type="transmembrane region" description="Helical" evidence="1">
    <location>
        <begin position="35"/>
        <end position="57"/>
    </location>
</feature>
<proteinExistence type="predicted"/>
<dbReference type="RefSeq" id="WP_378225267.1">
    <property type="nucleotide sequence ID" value="NZ_JBHRTK010000031.1"/>
</dbReference>
<reference evidence="3" key="1">
    <citation type="journal article" date="2019" name="Int. J. Syst. Evol. Microbiol.">
        <title>The Global Catalogue of Microorganisms (GCM) 10K type strain sequencing project: providing services to taxonomists for standard genome sequencing and annotation.</title>
        <authorList>
            <consortium name="The Broad Institute Genomics Platform"/>
            <consortium name="The Broad Institute Genome Sequencing Center for Infectious Disease"/>
            <person name="Wu L."/>
            <person name="Ma J."/>
        </authorList>
    </citation>
    <scope>NUCLEOTIDE SEQUENCE [LARGE SCALE GENOMIC DNA]</scope>
    <source>
        <strain evidence="3">KCTC 52165</strain>
    </source>
</reference>
<keyword evidence="1" id="KW-0812">Transmembrane</keyword>
<sequence length="58" mass="5842">MLTETSRNRIILAIALLALAGCVVASVAVGAGLFQIVMIGILAVSAAIIATMFAVVVN</sequence>
<comment type="caution">
    <text evidence="2">The sequence shown here is derived from an EMBL/GenBank/DDBJ whole genome shotgun (WGS) entry which is preliminary data.</text>
</comment>